<dbReference type="GO" id="GO:0062037">
    <property type="term" value="F:D-loop DNA binding"/>
    <property type="evidence" value="ECO:0007669"/>
    <property type="project" value="EnsemblFungi"/>
</dbReference>
<dbReference type="GO" id="GO:0140664">
    <property type="term" value="F:ATP-dependent DNA damage sensor activity"/>
    <property type="evidence" value="ECO:0007669"/>
    <property type="project" value="InterPro"/>
</dbReference>
<keyword evidence="2" id="KW-0547">Nucleotide-binding</keyword>
<dbReference type="Gene3D" id="1.10.1420.10">
    <property type="match status" value="2"/>
</dbReference>
<dbReference type="GeneID" id="5545716"/>
<dbReference type="GO" id="GO:0006298">
    <property type="term" value="P:mismatch repair"/>
    <property type="evidence" value="ECO:0007669"/>
    <property type="project" value="InterPro"/>
</dbReference>
<reference evidence="8 9" key="1">
    <citation type="journal article" date="2007" name="Proc. Natl. Acad. Sci. U.S.A.">
        <title>Independent sorting-out of thousands of duplicated gene pairs in two yeast species descended from a whole-genome duplication.</title>
        <authorList>
            <person name="Scannell D.R."/>
            <person name="Frank A.C."/>
            <person name="Conant G.C."/>
            <person name="Byrne K.P."/>
            <person name="Woolfit M."/>
            <person name="Wolfe K.H."/>
        </authorList>
    </citation>
    <scope>NUCLEOTIDE SEQUENCE [LARGE SCALE GENOMIC DNA]</scope>
    <source>
        <strain evidence="9">ATCC 22028 / DSM 70294 / BCRC 21397 / CBS 2163 / NBRC 10782 / NRRL Y-8283 / UCD 57-17</strain>
    </source>
</reference>
<dbReference type="Gene3D" id="3.30.420.110">
    <property type="entry name" value="MutS, connector domain"/>
    <property type="match status" value="1"/>
</dbReference>
<organism evidence="9">
    <name type="scientific">Vanderwaltozyma polyspora (strain ATCC 22028 / DSM 70294 / BCRC 21397 / CBS 2163 / NBRC 10782 / NRRL Y-8283 / UCD 57-17)</name>
    <name type="common">Kluyveromyces polysporus</name>
    <dbReference type="NCBI Taxonomy" id="436907"/>
    <lineage>
        <taxon>Eukaryota</taxon>
        <taxon>Fungi</taxon>
        <taxon>Dikarya</taxon>
        <taxon>Ascomycota</taxon>
        <taxon>Saccharomycotina</taxon>
        <taxon>Saccharomycetes</taxon>
        <taxon>Saccharomycetales</taxon>
        <taxon>Saccharomycetaceae</taxon>
        <taxon>Vanderwaltozyma</taxon>
    </lineage>
</organism>
<dbReference type="RefSeq" id="XP_001645356.1">
    <property type="nucleotide sequence ID" value="XM_001645306.1"/>
</dbReference>
<dbReference type="AlphaFoldDB" id="A7TJR9"/>
<dbReference type="PIRSF" id="PIRSF005813">
    <property type="entry name" value="MSH2"/>
    <property type="match status" value="1"/>
</dbReference>
<dbReference type="GO" id="GO:1990391">
    <property type="term" value="C:DNA repair complex"/>
    <property type="evidence" value="ECO:0007669"/>
    <property type="project" value="EnsemblFungi"/>
</dbReference>
<dbReference type="Pfam" id="PF05192">
    <property type="entry name" value="MutS_III"/>
    <property type="match status" value="1"/>
</dbReference>
<sequence>MNSGNNSDSNLSSFINARLFEESNSAATTSPSTGTSRTNSISRRILKSKPKSKPRCTVASSRKDGKVSTRRVTTSRRSNARSKCCPTTNQVSSYYSTEKIIFTVFESSKNMTTRIGICIINYNTGELIMSEYLDSQIFIRTIHKLQIYQPTDIFLPNSSLNPVVSKLATIIKFNISDSVKVHEVPINLFNLKEGILILNKYSIIETDVKEEYLEKKFALMAISAAIKKVSLLDSNDICNKFHKFRIKYENSENTMVIDSKSISSLELISNKFDPNGLSLLKYLDSTSTKMGSRSLRNNILQPLTDRENIELRLKSITELLSLEDGAVDEIRKEMKSFQDLDKLFSKLLSINQIAIKPEQKINYVISLKDSIATSQKIQKILNRQKFESRLLIEIKEILNNNMLDQIKNDINKYINEDCSWASSNLELQNQRSYAVKSGANGLLDLSRKMYKNLTNEIVTVIEDIGIEYDLDVIQSYDSNKGFYIKLKKNTLGDMNNLPKILTNVTLKNKYYECTTSNLIKLNLRLKEMMSEILIISEQVVQGLFSKIMKNICILFMISEAISILDLLCCFANKSHKFSYCIPKFSNKLFVTNSRHPILDITVKNFVRNDISSSPSSHLQIVTGCNMSGKSVYLRQVVLLCIMAQIGCPVPAESAYFPIYTKIHARINNDTDELTSSTFTFEMKEISQFLQDLTPSTLLIIDELGRGSSIGDGLAISLAITEYLLQSPANIFISTHFHDIVNIFQNKPSVSHITMGTQSLENNTLKMLFKASSNHSIIKNSGLKAVQKFFNPEIIKSAFLISNSLNTDRLNSVKKSLTEEERLINEKTLNQMKRINNLVGLLEEIINSPEPINLETLRQLQTKFINSF</sequence>
<dbReference type="OrthoDB" id="276261at2759"/>
<dbReference type="InterPro" id="IPR007860">
    <property type="entry name" value="DNA_mmatch_repair_MutS_con_dom"/>
</dbReference>
<dbReference type="SUPFAM" id="SSF52540">
    <property type="entry name" value="P-loop containing nucleoside triphosphate hydrolases"/>
    <property type="match status" value="1"/>
</dbReference>
<comment type="similarity">
    <text evidence="1">Belongs to the DNA mismatch repair MutS family.</text>
</comment>
<protein>
    <recommendedName>
        <fullName evidence="7">DNA mismatch repair proteins mutS family domain-containing protein</fullName>
    </recommendedName>
</protein>
<dbReference type="SMART" id="SM00533">
    <property type="entry name" value="MUTSd"/>
    <property type="match status" value="1"/>
</dbReference>
<dbReference type="InParanoid" id="A7TJR9"/>
<dbReference type="GO" id="GO:0007131">
    <property type="term" value="P:reciprocal meiotic recombination"/>
    <property type="evidence" value="ECO:0007669"/>
    <property type="project" value="EnsemblFungi"/>
</dbReference>
<evidence type="ECO:0000256" key="1">
    <source>
        <dbReference type="ARBA" id="ARBA00006271"/>
    </source>
</evidence>
<dbReference type="KEGG" id="vpo:Kpol_1058p35"/>
<dbReference type="InterPro" id="IPR007861">
    <property type="entry name" value="DNA_mismatch_repair_MutS_clamp"/>
</dbReference>
<evidence type="ECO:0000256" key="6">
    <source>
        <dbReference type="SAM" id="MobiDB-lite"/>
    </source>
</evidence>
<keyword evidence="5" id="KW-0469">Meiosis</keyword>
<name>A7TJR9_VANPO</name>
<proteinExistence type="inferred from homology"/>
<evidence type="ECO:0000259" key="7">
    <source>
        <dbReference type="PROSITE" id="PS00486"/>
    </source>
</evidence>
<feature type="compositionally biased region" description="Basic residues" evidence="6">
    <location>
        <begin position="44"/>
        <end position="54"/>
    </location>
</feature>
<dbReference type="GO" id="GO:0005524">
    <property type="term" value="F:ATP binding"/>
    <property type="evidence" value="ECO:0007669"/>
    <property type="project" value="UniProtKB-KW"/>
</dbReference>
<dbReference type="eggNOG" id="KOG0220">
    <property type="taxonomic scope" value="Eukaryota"/>
</dbReference>
<dbReference type="InterPro" id="IPR011184">
    <property type="entry name" value="DNA_mismatch_repair_Msh2"/>
</dbReference>
<dbReference type="GO" id="GO:0030983">
    <property type="term" value="F:mismatched DNA binding"/>
    <property type="evidence" value="ECO:0007669"/>
    <property type="project" value="InterPro"/>
</dbReference>
<evidence type="ECO:0000256" key="5">
    <source>
        <dbReference type="ARBA" id="ARBA00023254"/>
    </source>
</evidence>
<feature type="compositionally biased region" description="Low complexity" evidence="6">
    <location>
        <begin position="24"/>
        <end position="40"/>
    </location>
</feature>
<dbReference type="Pfam" id="PF05190">
    <property type="entry name" value="MutS_IV"/>
    <property type="match status" value="1"/>
</dbReference>
<evidence type="ECO:0000256" key="4">
    <source>
        <dbReference type="ARBA" id="ARBA00023125"/>
    </source>
</evidence>
<dbReference type="GO" id="GO:0000400">
    <property type="term" value="F:four-way junction DNA binding"/>
    <property type="evidence" value="ECO:0007669"/>
    <property type="project" value="EnsemblFungi"/>
</dbReference>
<dbReference type="InterPro" id="IPR007696">
    <property type="entry name" value="DNA_mismatch_repair_MutS_core"/>
</dbReference>
<dbReference type="HOGENOM" id="CLU_002472_7_3_1"/>
<dbReference type="SUPFAM" id="SSF48334">
    <property type="entry name" value="DNA repair protein MutS, domain III"/>
    <property type="match status" value="1"/>
</dbReference>
<dbReference type="InterPro" id="IPR000432">
    <property type="entry name" value="DNA_mismatch_repair_MutS_C"/>
</dbReference>
<keyword evidence="4" id="KW-0238">DNA-binding</keyword>
<dbReference type="Pfam" id="PF00488">
    <property type="entry name" value="MutS_V"/>
    <property type="match status" value="1"/>
</dbReference>
<dbReference type="SMART" id="SM00534">
    <property type="entry name" value="MUTSac"/>
    <property type="match status" value="1"/>
</dbReference>
<dbReference type="GO" id="GO:0000228">
    <property type="term" value="C:nuclear chromosome"/>
    <property type="evidence" value="ECO:0007669"/>
    <property type="project" value="EnsemblFungi"/>
</dbReference>
<dbReference type="InterPro" id="IPR036678">
    <property type="entry name" value="MutS_con_dom_sf"/>
</dbReference>
<dbReference type="InterPro" id="IPR045076">
    <property type="entry name" value="MutS"/>
</dbReference>
<evidence type="ECO:0000313" key="9">
    <source>
        <dbReference type="Proteomes" id="UP000000267"/>
    </source>
</evidence>
<accession>A7TJR9</accession>
<keyword evidence="9" id="KW-1185">Reference proteome</keyword>
<dbReference type="EMBL" id="DS480403">
    <property type="protein sequence ID" value="EDO17498.1"/>
    <property type="molecule type" value="Genomic_DNA"/>
</dbReference>
<evidence type="ECO:0000256" key="2">
    <source>
        <dbReference type="ARBA" id="ARBA00022741"/>
    </source>
</evidence>
<dbReference type="Gene3D" id="3.40.50.300">
    <property type="entry name" value="P-loop containing nucleotide triphosphate hydrolases"/>
    <property type="match status" value="1"/>
</dbReference>
<dbReference type="FunCoup" id="A7TJR9">
    <property type="interactions" value="399"/>
</dbReference>
<dbReference type="PANTHER" id="PTHR11361:SF21">
    <property type="entry name" value="MUTS PROTEIN HOMOLOG 4"/>
    <property type="match status" value="1"/>
</dbReference>
<dbReference type="Pfam" id="PF05188">
    <property type="entry name" value="MutS_II"/>
    <property type="match status" value="1"/>
</dbReference>
<dbReference type="PANTHER" id="PTHR11361">
    <property type="entry name" value="DNA MISMATCH REPAIR PROTEIN MUTS FAMILY MEMBER"/>
    <property type="match status" value="1"/>
</dbReference>
<feature type="region of interest" description="Disordered" evidence="6">
    <location>
        <begin position="24"/>
        <end position="84"/>
    </location>
</feature>
<dbReference type="GO" id="GO:0000403">
    <property type="term" value="F:Y-form DNA binding"/>
    <property type="evidence" value="ECO:0007669"/>
    <property type="project" value="EnsemblFungi"/>
</dbReference>
<dbReference type="Proteomes" id="UP000000267">
    <property type="component" value="Unassembled WGS sequence"/>
</dbReference>
<evidence type="ECO:0000256" key="3">
    <source>
        <dbReference type="ARBA" id="ARBA00022840"/>
    </source>
</evidence>
<dbReference type="InterPro" id="IPR027417">
    <property type="entry name" value="P-loop_NTPase"/>
</dbReference>
<dbReference type="STRING" id="436907.A7TJR9"/>
<dbReference type="PROSITE" id="PS00486">
    <property type="entry name" value="DNA_MISMATCH_REPAIR_2"/>
    <property type="match status" value="1"/>
</dbReference>
<dbReference type="OMA" id="KMTMLYK"/>
<dbReference type="GO" id="GO:0062128">
    <property type="term" value="C:MutSgamma complex"/>
    <property type="evidence" value="ECO:0007669"/>
    <property type="project" value="EnsemblFungi"/>
</dbReference>
<dbReference type="InterPro" id="IPR036187">
    <property type="entry name" value="DNA_mismatch_repair_MutS_sf"/>
</dbReference>
<keyword evidence="3" id="KW-0067">ATP-binding</keyword>
<gene>
    <name evidence="8" type="ORF">Kpol_1058p35</name>
</gene>
<feature type="domain" description="DNA mismatch repair proteins mutS family" evidence="7">
    <location>
        <begin position="696"/>
        <end position="712"/>
    </location>
</feature>
<evidence type="ECO:0000313" key="8">
    <source>
        <dbReference type="EMBL" id="EDO17498.1"/>
    </source>
</evidence>